<evidence type="ECO:0000313" key="1">
    <source>
        <dbReference type="EMBL" id="CAA9997456.1"/>
    </source>
</evidence>
<organism evidence="1 2">
    <name type="scientific">Nesidiocoris tenuis</name>
    <dbReference type="NCBI Taxonomy" id="355587"/>
    <lineage>
        <taxon>Eukaryota</taxon>
        <taxon>Metazoa</taxon>
        <taxon>Ecdysozoa</taxon>
        <taxon>Arthropoda</taxon>
        <taxon>Hexapoda</taxon>
        <taxon>Insecta</taxon>
        <taxon>Pterygota</taxon>
        <taxon>Neoptera</taxon>
        <taxon>Paraneoptera</taxon>
        <taxon>Hemiptera</taxon>
        <taxon>Heteroptera</taxon>
        <taxon>Panheteroptera</taxon>
        <taxon>Cimicomorpha</taxon>
        <taxon>Miridae</taxon>
        <taxon>Dicyphina</taxon>
        <taxon>Nesidiocoris</taxon>
    </lineage>
</organism>
<keyword evidence="2" id="KW-1185">Reference proteome</keyword>
<gene>
    <name evidence="1" type="ORF">NTEN_LOCUS3758</name>
</gene>
<dbReference type="AlphaFoldDB" id="A0A6H5G6C4"/>
<proteinExistence type="predicted"/>
<protein>
    <submittedName>
        <fullName evidence="1">Uncharacterized protein</fullName>
    </submittedName>
</protein>
<accession>A0A6H5G6C4</accession>
<name>A0A6H5G6C4_9HEMI</name>
<reference evidence="1 2" key="1">
    <citation type="submission" date="2020-02" db="EMBL/GenBank/DDBJ databases">
        <authorList>
            <person name="Ferguson B K."/>
        </authorList>
    </citation>
    <scope>NUCLEOTIDE SEQUENCE [LARGE SCALE GENOMIC DNA]</scope>
</reference>
<sequence>MGTLLKLTNKMCVGSDGPTNGSHAEEVLRILPWEDNLIGKYFGLASHAEGLLGGSIPNFSIVRPTVLDLAQWAPQLIRKNLGLAEGFLEAAYNNNSSPSFRPSSRSNHERRIVSRRDLYVRHSRVEDKKAPLLLARSKFLERRKRAGGLCRSSGFWAGSSVGRVQK</sequence>
<dbReference type="EMBL" id="CADCXU010005823">
    <property type="protein sequence ID" value="CAA9997456.1"/>
    <property type="molecule type" value="Genomic_DNA"/>
</dbReference>
<evidence type="ECO:0000313" key="2">
    <source>
        <dbReference type="Proteomes" id="UP000479000"/>
    </source>
</evidence>
<dbReference type="Proteomes" id="UP000479000">
    <property type="component" value="Unassembled WGS sequence"/>
</dbReference>